<name>A0A1F5VU40_9BACT</name>
<gene>
    <name evidence="1" type="ORF">A2Y62_19195</name>
</gene>
<proteinExistence type="predicted"/>
<accession>A0A1F5VU40</accession>
<protein>
    <submittedName>
        <fullName evidence="1">Uncharacterized protein</fullName>
    </submittedName>
</protein>
<evidence type="ECO:0000313" key="2">
    <source>
        <dbReference type="Proteomes" id="UP000178943"/>
    </source>
</evidence>
<dbReference type="Proteomes" id="UP000178943">
    <property type="component" value="Unassembled WGS sequence"/>
</dbReference>
<dbReference type="EMBL" id="MFGW01000082">
    <property type="protein sequence ID" value="OGF66838.1"/>
    <property type="molecule type" value="Genomic_DNA"/>
</dbReference>
<organism evidence="1 2">
    <name type="scientific">Candidatus Fischerbacteria bacterium RBG_13_37_8</name>
    <dbReference type="NCBI Taxonomy" id="1817863"/>
    <lineage>
        <taxon>Bacteria</taxon>
        <taxon>Candidatus Fischeribacteriota</taxon>
    </lineage>
</organism>
<dbReference type="STRING" id="1817863.A2Y62_19195"/>
<comment type="caution">
    <text evidence="1">The sequence shown here is derived from an EMBL/GenBank/DDBJ whole genome shotgun (WGS) entry which is preliminary data.</text>
</comment>
<dbReference type="AlphaFoldDB" id="A0A1F5VU40"/>
<sequence>MLLTPLRIVTFASGKLTMTNCRGLLRTRADALVCPYSMLAKNTFLCITQKRGNNYNPIIYIIMLHLYNYRERMINIYENILQKNVKTY</sequence>
<evidence type="ECO:0000313" key="1">
    <source>
        <dbReference type="EMBL" id="OGF66838.1"/>
    </source>
</evidence>
<reference evidence="1 2" key="1">
    <citation type="journal article" date="2016" name="Nat. Commun.">
        <title>Thousands of microbial genomes shed light on interconnected biogeochemical processes in an aquifer system.</title>
        <authorList>
            <person name="Anantharaman K."/>
            <person name="Brown C.T."/>
            <person name="Hug L.A."/>
            <person name="Sharon I."/>
            <person name="Castelle C.J."/>
            <person name="Probst A.J."/>
            <person name="Thomas B.C."/>
            <person name="Singh A."/>
            <person name="Wilkins M.J."/>
            <person name="Karaoz U."/>
            <person name="Brodie E.L."/>
            <person name="Williams K.H."/>
            <person name="Hubbard S.S."/>
            <person name="Banfield J.F."/>
        </authorList>
    </citation>
    <scope>NUCLEOTIDE SEQUENCE [LARGE SCALE GENOMIC DNA]</scope>
</reference>